<organism evidence="18">
    <name type="scientific">Zea mays</name>
    <name type="common">Maize</name>
    <dbReference type="NCBI Taxonomy" id="4577"/>
    <lineage>
        <taxon>Eukaryota</taxon>
        <taxon>Viridiplantae</taxon>
        <taxon>Streptophyta</taxon>
        <taxon>Embryophyta</taxon>
        <taxon>Tracheophyta</taxon>
        <taxon>Spermatophyta</taxon>
        <taxon>Magnoliopsida</taxon>
        <taxon>Liliopsida</taxon>
        <taxon>Poales</taxon>
        <taxon>Poaceae</taxon>
        <taxon>PACMAD clade</taxon>
        <taxon>Panicoideae</taxon>
        <taxon>Andropogonodae</taxon>
        <taxon>Andropogoneae</taxon>
        <taxon>Tripsacinae</taxon>
        <taxon>Zea</taxon>
    </lineage>
</organism>
<feature type="region of interest" description="Disordered" evidence="16">
    <location>
        <begin position="1"/>
        <end position="117"/>
    </location>
</feature>
<comment type="similarity">
    <text evidence="3">Belongs to the EME1/MMS4 family.</text>
</comment>
<keyword evidence="4" id="KW-0132">Cell division</keyword>
<evidence type="ECO:0000256" key="3">
    <source>
        <dbReference type="ARBA" id="ARBA00005313"/>
    </source>
</evidence>
<dbReference type="Gene3D" id="3.40.50.10130">
    <property type="match status" value="1"/>
</dbReference>
<dbReference type="GO" id="GO:0009644">
    <property type="term" value="P:response to high light intensity"/>
    <property type="evidence" value="ECO:0007669"/>
    <property type="project" value="EnsemblPlants"/>
</dbReference>
<evidence type="ECO:0000256" key="4">
    <source>
        <dbReference type="ARBA" id="ARBA00022618"/>
    </source>
</evidence>
<keyword evidence="15" id="KW-0469">Meiosis</keyword>
<reference evidence="18 20" key="1">
    <citation type="submission" date="2015-12" db="EMBL/GenBank/DDBJ databases">
        <title>Update maize B73 reference genome by single molecule sequencing technologies.</title>
        <authorList>
            <consortium name="Maize Genome Sequencing Project"/>
            <person name="Ware D."/>
        </authorList>
    </citation>
    <scope>NUCLEOTIDE SEQUENCE [LARGE SCALE GENOMIC DNA]</scope>
    <source>
        <strain evidence="20">cv. B73</strain>
        <tissue evidence="18">Seedling</tissue>
    </source>
</reference>
<evidence type="ECO:0000256" key="8">
    <source>
        <dbReference type="ARBA" id="ARBA00022763"/>
    </source>
</evidence>
<dbReference type="GO" id="GO:0010332">
    <property type="term" value="P:response to gamma radiation"/>
    <property type="evidence" value="ECO:0007669"/>
    <property type="project" value="EnsemblPlants"/>
</dbReference>
<dbReference type="IntAct" id="A0A1D6DW59">
    <property type="interactions" value="6"/>
</dbReference>
<keyword evidence="9" id="KW-0131">Cell cycle</keyword>
<dbReference type="PANTHER" id="PTHR21077">
    <property type="entry name" value="EME1 PROTEIN"/>
    <property type="match status" value="1"/>
</dbReference>
<dbReference type="GO" id="GO:0048476">
    <property type="term" value="C:Holliday junction resolvase complex"/>
    <property type="evidence" value="ECO:0007669"/>
    <property type="project" value="InterPro"/>
</dbReference>
<dbReference type="EMBL" id="CM007648">
    <property type="protein sequence ID" value="ONM12946.1"/>
    <property type="molecule type" value="Genomic_DNA"/>
</dbReference>
<reference evidence="19" key="2">
    <citation type="submission" date="2019-07" db="EMBL/GenBank/DDBJ databases">
        <authorList>
            <person name="Seetharam A."/>
            <person name="Woodhouse M."/>
            <person name="Cannon E."/>
        </authorList>
    </citation>
    <scope>NUCLEOTIDE SEQUENCE [LARGE SCALE GENOMIC DNA]</scope>
    <source>
        <strain evidence="19">cv. B73</strain>
    </source>
</reference>
<evidence type="ECO:0000256" key="5">
    <source>
        <dbReference type="ARBA" id="ARBA00022722"/>
    </source>
</evidence>
<feature type="compositionally biased region" description="Polar residues" evidence="16">
    <location>
        <begin position="171"/>
        <end position="191"/>
    </location>
</feature>
<feature type="domain" description="ERCC4" evidence="17">
    <location>
        <begin position="296"/>
        <end position="461"/>
    </location>
</feature>
<evidence type="ECO:0000256" key="16">
    <source>
        <dbReference type="SAM" id="MobiDB-lite"/>
    </source>
</evidence>
<evidence type="ECO:0000313" key="19">
    <source>
        <dbReference type="EnsemblPlants" id="Zm00001eb068550_P001"/>
    </source>
</evidence>
<dbReference type="OrthoDB" id="343092at2759"/>
<evidence type="ECO:0000313" key="18">
    <source>
        <dbReference type="EMBL" id="ONM12946.1"/>
    </source>
</evidence>
<dbReference type="Pfam" id="PF21292">
    <property type="entry name" value="EME1-MUS81_C"/>
    <property type="match status" value="1"/>
</dbReference>
<dbReference type="GO" id="GO:0046872">
    <property type="term" value="F:metal ion binding"/>
    <property type="evidence" value="ECO:0007669"/>
    <property type="project" value="UniProtKB-KW"/>
</dbReference>
<evidence type="ECO:0000256" key="7">
    <source>
        <dbReference type="ARBA" id="ARBA00022759"/>
    </source>
</evidence>
<dbReference type="GO" id="GO:0006310">
    <property type="term" value="P:DNA recombination"/>
    <property type="evidence" value="ECO:0007669"/>
    <property type="project" value="UniProtKB-KW"/>
</dbReference>
<evidence type="ECO:0000256" key="11">
    <source>
        <dbReference type="ARBA" id="ARBA00022842"/>
    </source>
</evidence>
<dbReference type="EnsemblPlants" id="Zm00001eb068550_T001">
    <property type="protein sequence ID" value="Zm00001eb068550_P001"/>
    <property type="gene ID" value="Zm00001eb068550"/>
</dbReference>
<dbReference type="InterPro" id="IPR033310">
    <property type="entry name" value="Mms4/EME1/EME2"/>
</dbReference>
<keyword evidence="14" id="KW-0539">Nucleus</keyword>
<dbReference type="GO" id="GO:0016787">
    <property type="term" value="F:hydrolase activity"/>
    <property type="evidence" value="ECO:0007669"/>
    <property type="project" value="UniProtKB-KW"/>
</dbReference>
<dbReference type="GO" id="GO:0009411">
    <property type="term" value="P:response to UV"/>
    <property type="evidence" value="ECO:0007669"/>
    <property type="project" value="EnsemblPlants"/>
</dbReference>
<dbReference type="eggNOG" id="ENOG502QV6A">
    <property type="taxonomic scope" value="Eukaryota"/>
</dbReference>
<gene>
    <name evidence="19" type="primary">LOC103645850</name>
    <name evidence="18" type="ORF">ZEAMMB73_Zm00001d002082</name>
</gene>
<evidence type="ECO:0000256" key="1">
    <source>
        <dbReference type="ARBA" id="ARBA00001946"/>
    </source>
</evidence>
<evidence type="ECO:0000256" key="10">
    <source>
        <dbReference type="ARBA" id="ARBA00022801"/>
    </source>
</evidence>
<keyword evidence="12" id="KW-0233">DNA recombination</keyword>
<dbReference type="STRING" id="4577.A0A1D6DW59"/>
<keyword evidence="9" id="KW-0498">Mitosis</keyword>
<evidence type="ECO:0000256" key="2">
    <source>
        <dbReference type="ARBA" id="ARBA00004123"/>
    </source>
</evidence>
<sequence>MASSVPVVDILDDDDDDNTCLGIASPASCKRSLGSSGTSSRDFLDAFSPSPPLRKRPPLAAVAPINLDDTPSPPKRRRSSVSINLDDTPSPPKPRLSSVPKQPVGVDDDVALSPTGDVVADRPDSIFYWAAFSESPETVVPTSDGLGSLAAETPGFASPDSVRPPAAPDMSMSSAPPAQKGSGVTSLISLDSDNESDDDIMNMEPLTNLPNNKEAMMCQKDGTEQVHEKQKRQPAGKKLTKEEKDKLMQERKQKRQEDKLLKQALKDELAKKKKMEKAIQKWESGKFALECITVEIDNSVIQRGSIGGPLLSSLTENGLSYEPTKNRISGSILWKLDVPDDIAQAFSDLNNSCDMNQNPLSQVKYVAIVLEAEEFCNLISNGSFFDHVQRVCDGYPGFTICYIINKLMNYINKCEQSQYKNPSNTWRRPPVEEVLCKLATHYINVHSRQCIDEAEVVEHLVGLTSSLAKCKFRKPLTWLSVQANGAVIPKGFVHKDLAKKDTWLKALIAIPDIQPRYAFAIWKKYPCMRSLLNEYMDGSKTVAEKELLLSDLKWEDRLGDEGKRLGNKCSRRVYRMLMAQNGDLDADDPEAGGRS</sequence>
<dbReference type="AlphaFoldDB" id="A0A1D6DW59"/>
<dbReference type="GO" id="GO:0003677">
    <property type="term" value="F:DNA binding"/>
    <property type="evidence" value="ECO:0007669"/>
    <property type="project" value="InterPro"/>
</dbReference>
<accession>A0A1D6DW59</accession>
<dbReference type="InterPro" id="IPR047524">
    <property type="entry name" value="XPF_nuclease_EME1_plant/arthr"/>
</dbReference>
<evidence type="ECO:0000256" key="13">
    <source>
        <dbReference type="ARBA" id="ARBA00023204"/>
    </source>
</evidence>
<dbReference type="PaxDb" id="4577-GRMZM2G000093_P02"/>
<dbReference type="InterPro" id="IPR006166">
    <property type="entry name" value="ERCC4_domain"/>
</dbReference>
<dbReference type="GO" id="GO:0004519">
    <property type="term" value="F:endonuclease activity"/>
    <property type="evidence" value="ECO:0007669"/>
    <property type="project" value="UniProtKB-KW"/>
</dbReference>
<feature type="region of interest" description="Disordered" evidence="16">
    <location>
        <begin position="137"/>
        <end position="208"/>
    </location>
</feature>
<feature type="region of interest" description="Disordered" evidence="16">
    <location>
        <begin position="221"/>
        <end position="259"/>
    </location>
</feature>
<dbReference type="Gramene" id="Zm00001eb068550_T001">
    <property type="protein sequence ID" value="Zm00001eb068550_P001"/>
    <property type="gene ID" value="Zm00001eb068550"/>
</dbReference>
<dbReference type="Pfam" id="PF02732">
    <property type="entry name" value="ERCC4"/>
    <property type="match status" value="1"/>
</dbReference>
<dbReference type="RefSeq" id="XP_008668782.1">
    <property type="nucleotide sequence ID" value="XM_008670560.2"/>
</dbReference>
<evidence type="ECO:0000256" key="12">
    <source>
        <dbReference type="ARBA" id="ARBA00023172"/>
    </source>
</evidence>
<dbReference type="GO" id="GO:0006281">
    <property type="term" value="P:DNA repair"/>
    <property type="evidence" value="ECO:0007669"/>
    <property type="project" value="UniProtKB-KW"/>
</dbReference>
<evidence type="ECO:0000256" key="9">
    <source>
        <dbReference type="ARBA" id="ARBA00022776"/>
    </source>
</evidence>
<dbReference type="PANTHER" id="PTHR21077:SF5">
    <property type="entry name" value="CROSSOVER JUNCTION ENDONUCLEASE MMS4"/>
    <property type="match status" value="1"/>
</dbReference>
<dbReference type="GO" id="GO:0051321">
    <property type="term" value="P:meiotic cell cycle"/>
    <property type="evidence" value="ECO:0007669"/>
    <property type="project" value="UniProtKB-KW"/>
</dbReference>
<evidence type="ECO:0000313" key="20">
    <source>
        <dbReference type="Proteomes" id="UP000007305"/>
    </source>
</evidence>
<keyword evidence="7 18" id="KW-0255">Endonuclease</keyword>
<dbReference type="Proteomes" id="UP000007305">
    <property type="component" value="Chromosome 2"/>
</dbReference>
<keyword evidence="13" id="KW-0234">DNA repair</keyword>
<keyword evidence="21" id="KW-1267">Proteomics identification</keyword>
<protein>
    <submittedName>
        <fullName evidence="18">Crossover junction endonuclease EME1B</fullName>
    </submittedName>
</protein>
<evidence type="ECO:0000256" key="6">
    <source>
        <dbReference type="ARBA" id="ARBA00022723"/>
    </source>
</evidence>
<keyword evidence="20" id="KW-1185">Reference proteome</keyword>
<dbReference type="KEGG" id="zma:103645850"/>
<evidence type="ECO:0007829" key="21">
    <source>
        <dbReference type="PeptideAtlas" id="A0A1D6DW59"/>
    </source>
</evidence>
<evidence type="ECO:0000256" key="15">
    <source>
        <dbReference type="ARBA" id="ARBA00023254"/>
    </source>
</evidence>
<proteinExistence type="evidence at protein level"/>
<name>A0A1D6DW59_MAIZE</name>
<dbReference type="GeneID" id="103645850"/>
<keyword evidence="6" id="KW-0479">Metal-binding</keyword>
<evidence type="ECO:0000256" key="14">
    <source>
        <dbReference type="ARBA" id="ARBA00023242"/>
    </source>
</evidence>
<dbReference type="InterPro" id="IPR042530">
    <property type="entry name" value="EME1/EME2_C"/>
</dbReference>
<keyword evidence="11" id="KW-0460">Magnesium</keyword>
<dbReference type="Gene3D" id="1.10.150.670">
    <property type="entry name" value="Crossover junction endonuclease EME1, DNA-binding domain"/>
    <property type="match status" value="1"/>
</dbReference>
<dbReference type="GO" id="GO:0005634">
    <property type="term" value="C:nucleus"/>
    <property type="evidence" value="ECO:0007669"/>
    <property type="project" value="UniProtKB-SubCell"/>
</dbReference>
<dbReference type="ExpressionAtlas" id="A0A1D6DW59">
    <property type="expression patterns" value="baseline and differential"/>
</dbReference>
<keyword evidence="8" id="KW-0227">DNA damage</keyword>
<reference evidence="19" key="3">
    <citation type="submission" date="2021-05" db="UniProtKB">
        <authorList>
            <consortium name="EnsemblPlants"/>
        </authorList>
    </citation>
    <scope>IDENTIFICATION</scope>
    <source>
        <strain evidence="19">cv. B73</strain>
    </source>
</reference>
<dbReference type="GO" id="GO:0051301">
    <property type="term" value="P:cell division"/>
    <property type="evidence" value="ECO:0007669"/>
    <property type="project" value="UniProtKB-KW"/>
</dbReference>
<feature type="compositionally biased region" description="Basic and acidic residues" evidence="16">
    <location>
        <begin position="239"/>
        <end position="259"/>
    </location>
</feature>
<comment type="cofactor">
    <cofactor evidence="1">
        <name>Mg(2+)</name>
        <dbReference type="ChEBI" id="CHEBI:18420"/>
    </cofactor>
</comment>
<keyword evidence="10" id="KW-0378">Hydrolase</keyword>
<keyword evidence="5" id="KW-0540">Nuclease</keyword>
<evidence type="ECO:0000259" key="17">
    <source>
        <dbReference type="Pfam" id="PF02732"/>
    </source>
</evidence>
<dbReference type="CDD" id="cd20083">
    <property type="entry name" value="XPF_nuclease_EME"/>
    <property type="match status" value="1"/>
</dbReference>
<comment type="subcellular location">
    <subcellularLocation>
        <location evidence="2">Nucleus</location>
    </subcellularLocation>
</comment>
<feature type="compositionally biased region" description="Acidic residues" evidence="16">
    <location>
        <begin position="192"/>
        <end position="201"/>
    </location>
</feature>